<dbReference type="Pfam" id="PF14846">
    <property type="entry name" value="DUF4485"/>
    <property type="match status" value="1"/>
</dbReference>
<name>H3DKV3_TETNG</name>
<protein>
    <submittedName>
        <fullName evidence="4">Centrosomal protein 112</fullName>
    </submittedName>
</protein>
<evidence type="ECO:0000313" key="4">
    <source>
        <dbReference type="Ensembl" id="ENSTNIP00000021151.1"/>
    </source>
</evidence>
<dbReference type="InterPro" id="IPR055310">
    <property type="entry name" value="CEP112"/>
</dbReference>
<feature type="coiled-coil region" evidence="1">
    <location>
        <begin position="289"/>
        <end position="327"/>
    </location>
</feature>
<reference evidence="4" key="2">
    <citation type="submission" date="2025-08" db="UniProtKB">
        <authorList>
            <consortium name="Ensembl"/>
        </authorList>
    </citation>
    <scope>IDENTIFICATION</scope>
</reference>
<dbReference type="PANTHER" id="PTHR18871">
    <property type="entry name" value="CENTROSOMAL PROTEIN OF 112 KDA"/>
    <property type="match status" value="1"/>
</dbReference>
<feature type="compositionally biased region" description="Basic and acidic residues" evidence="2">
    <location>
        <begin position="669"/>
        <end position="698"/>
    </location>
</feature>
<feature type="region of interest" description="Disordered" evidence="2">
    <location>
        <begin position="785"/>
        <end position="805"/>
    </location>
</feature>
<sequence length="956" mass="111404">TTMSKHEEFTDRLDTEFDHFLLDMKPYVLKNPSKTERHQCAIWIKKLCDPATCSPGLLGRKNRNMYARLLLHMLKRGLLELPFTVKPGPGPLKTLPTYMSIYFEEPLSARSRDQDDTDLPDWVTGQLRDDSQDSLAAALLKDNVSSTPVVGHHRSVFVLQDRPLRYRLQDHTQPDPNHTENIFPSLGQTANQRSPVSLCDSDLEARLNSWNLGIENPRYLREKPALLTPPFQVCSSSYRKNSSTSADERCMQDMHTKETDVKLKVLEVRHQEERRKMQQRRDAAIEKILDRKNGEIEEIKSTYRAKQKESEEVIVKLEKKVQVLLRESQIISESKDKQIAELKKMSEHGADSLRNEWEKKVSCTAAAAEMELEKFELQKKHSDNIQELLEDTNVRVAKMEAEYNSRSQATEQILSELTTRVKQQTAEMEKAQVLQQKVAQEKAQLEIQVASLSAELQEASRRNTILQKEKEQQREQHEQTVQKLLAKHELDVSHLHQEHALSAAKASEVMKDFESVVAQLKQQLLESELQRQHQTRDLETKFQQEREELRISCEKKVLAVSYEAEREKNEAKIKTAKLEDTIREMESQLERAADSQRQQVQQADMALERLKKQVELSSEKAYAEMKLQMEKVEEDLNRSKSLREKQAKDFSEQLAALRQRYEQQMAEQRSQHEQERTRLQQQHSAEKDSLVQQHQREVDSLEKQVRATLQQHQQQSQEWRKCDAQRISSLEAELAAMMEQLQGVRAQHKRQLAEMTLQREEERQKAHRDKEEGLKRLRSEMENLRRDLERSHQQEKAAAQEKSNSRLMQVEEEYGQKLSKSTQLIVELQTSLRDSKEEAVGLRQAAEQQLEEAHARWDGERRKMSQNADEAIKALQEKVESLQRRLHDSEKKLFSKELEGQEKVTEVRRQYEEKIKGLMPAELQTELEDTITSLKSQENFSVNIRQQILLVAKGPN</sequence>
<keyword evidence="5" id="KW-1185">Reference proteome</keyword>
<dbReference type="PANTHER" id="PTHR18871:SF2">
    <property type="entry name" value="CENTROSOMAL PROTEIN OF 112 KDA"/>
    <property type="match status" value="1"/>
</dbReference>
<evidence type="ECO:0000256" key="1">
    <source>
        <dbReference type="SAM" id="Coils"/>
    </source>
</evidence>
<dbReference type="InterPro" id="IPR027831">
    <property type="entry name" value="DUF4485"/>
</dbReference>
<organism evidence="4 5">
    <name type="scientific">Tetraodon nigroviridis</name>
    <name type="common">Spotted green pufferfish</name>
    <name type="synonym">Chelonodon nigroviridis</name>
    <dbReference type="NCBI Taxonomy" id="99883"/>
    <lineage>
        <taxon>Eukaryota</taxon>
        <taxon>Metazoa</taxon>
        <taxon>Chordata</taxon>
        <taxon>Craniata</taxon>
        <taxon>Vertebrata</taxon>
        <taxon>Euteleostomi</taxon>
        <taxon>Actinopterygii</taxon>
        <taxon>Neopterygii</taxon>
        <taxon>Teleostei</taxon>
        <taxon>Neoteleostei</taxon>
        <taxon>Acanthomorphata</taxon>
        <taxon>Eupercaria</taxon>
        <taxon>Tetraodontiformes</taxon>
        <taxon>Tetradontoidea</taxon>
        <taxon>Tetraodontidae</taxon>
        <taxon>Tetraodon</taxon>
    </lineage>
</organism>
<dbReference type="GeneTree" id="ENSGT00390000006544"/>
<reference evidence="4" key="3">
    <citation type="submission" date="2025-09" db="UniProtKB">
        <authorList>
            <consortium name="Ensembl"/>
        </authorList>
    </citation>
    <scope>IDENTIFICATION</scope>
</reference>
<proteinExistence type="predicted"/>
<dbReference type="FunCoup" id="H3DKV3">
    <property type="interactions" value="660"/>
</dbReference>
<dbReference type="Proteomes" id="UP000007303">
    <property type="component" value="Unassembled WGS sequence"/>
</dbReference>
<feature type="region of interest" description="Disordered" evidence="2">
    <location>
        <begin position="661"/>
        <end position="698"/>
    </location>
</feature>
<dbReference type="AlphaFoldDB" id="H3DKV3"/>
<evidence type="ECO:0000259" key="3">
    <source>
        <dbReference type="Pfam" id="PF14846"/>
    </source>
</evidence>
<dbReference type="OMA" id="RMHEKEX"/>
<feature type="domain" description="DUF4485" evidence="3">
    <location>
        <begin position="13"/>
        <end position="98"/>
    </location>
</feature>
<feature type="coiled-coil region" evidence="1">
    <location>
        <begin position="832"/>
        <end position="899"/>
    </location>
</feature>
<evidence type="ECO:0000256" key="2">
    <source>
        <dbReference type="SAM" id="MobiDB-lite"/>
    </source>
</evidence>
<keyword evidence="1" id="KW-0175">Coiled coil</keyword>
<dbReference type="STRING" id="99883.ENSTNIP00000021151"/>
<dbReference type="HOGENOM" id="CLU_012527_0_0_1"/>
<evidence type="ECO:0000313" key="5">
    <source>
        <dbReference type="Proteomes" id="UP000007303"/>
    </source>
</evidence>
<reference evidence="5" key="1">
    <citation type="journal article" date="2004" name="Nature">
        <title>Genome duplication in the teleost fish Tetraodon nigroviridis reveals the early vertebrate proto-karyotype.</title>
        <authorList>
            <person name="Jaillon O."/>
            <person name="Aury J.-M."/>
            <person name="Brunet F."/>
            <person name="Petit J.-L."/>
            <person name="Stange-Thomann N."/>
            <person name="Mauceli E."/>
            <person name="Bouneau L."/>
            <person name="Fischer C."/>
            <person name="Ozouf-Costaz C."/>
            <person name="Bernot A."/>
            <person name="Nicaud S."/>
            <person name="Jaffe D."/>
            <person name="Fisher S."/>
            <person name="Lutfalla G."/>
            <person name="Dossat C."/>
            <person name="Segurens B."/>
            <person name="Dasilva C."/>
            <person name="Salanoubat M."/>
            <person name="Levy M."/>
            <person name="Boudet N."/>
            <person name="Castellano S."/>
            <person name="Anthouard V."/>
            <person name="Jubin C."/>
            <person name="Castelli V."/>
            <person name="Katinka M."/>
            <person name="Vacherie B."/>
            <person name="Biemont C."/>
            <person name="Skalli Z."/>
            <person name="Cattolico L."/>
            <person name="Poulain J."/>
            <person name="De Berardinis V."/>
            <person name="Cruaud C."/>
            <person name="Duprat S."/>
            <person name="Brottier P."/>
            <person name="Coutanceau J.-P."/>
            <person name="Gouzy J."/>
            <person name="Parra G."/>
            <person name="Lardier G."/>
            <person name="Chapple C."/>
            <person name="McKernan K.J."/>
            <person name="McEwan P."/>
            <person name="Bosak S."/>
            <person name="Kellis M."/>
            <person name="Volff J.-N."/>
            <person name="Guigo R."/>
            <person name="Zody M.C."/>
            <person name="Mesirov J."/>
            <person name="Lindblad-Toh K."/>
            <person name="Birren B."/>
            <person name="Nusbaum C."/>
            <person name="Kahn D."/>
            <person name="Robinson-Rechavi M."/>
            <person name="Laudet V."/>
            <person name="Schachter V."/>
            <person name="Quetier F."/>
            <person name="Saurin W."/>
            <person name="Scarpelli C."/>
            <person name="Wincker P."/>
            <person name="Lander E.S."/>
            <person name="Weissenbach J."/>
            <person name="Roest Crollius H."/>
        </authorList>
    </citation>
    <scope>NUCLEOTIDE SEQUENCE [LARGE SCALE GENOMIC DNA]</scope>
</reference>
<accession>H3DKV3</accession>
<feature type="compositionally biased region" description="Basic and acidic residues" evidence="2">
    <location>
        <begin position="785"/>
        <end position="799"/>
    </location>
</feature>
<dbReference type="InParanoid" id="H3DKV3"/>
<dbReference type="Ensembl" id="ENSTNIT00000021384.1">
    <property type="protein sequence ID" value="ENSTNIP00000021151.1"/>
    <property type="gene ID" value="ENSTNIG00000017987.1"/>
</dbReference>